<feature type="transmembrane region" description="Helical" evidence="1">
    <location>
        <begin position="28"/>
        <end position="51"/>
    </location>
</feature>
<sequence length="63" mass="6935">MVRVDAGNCINKMRIKPAEDTAFFCNKILSVLLAAVLGIEEVCTINSIVIIRQEKIKRPGSTC</sequence>
<gene>
    <name evidence="2" type="ORF">A2Y57_02070</name>
</gene>
<dbReference type="AlphaFoldDB" id="A0A1G1W9Y4"/>
<name>A0A1G1W9Y4_9BACT</name>
<dbReference type="EMBL" id="MHCQ01000025">
    <property type="protein sequence ID" value="OGY24434.1"/>
    <property type="molecule type" value="Genomic_DNA"/>
</dbReference>
<proteinExistence type="predicted"/>
<comment type="caution">
    <text evidence="2">The sequence shown here is derived from an EMBL/GenBank/DDBJ whole genome shotgun (WGS) entry which is preliminary data.</text>
</comment>
<evidence type="ECO:0000313" key="2">
    <source>
        <dbReference type="EMBL" id="OGY24434.1"/>
    </source>
</evidence>
<protein>
    <submittedName>
        <fullName evidence="2">Uncharacterized protein</fullName>
    </submittedName>
</protein>
<keyword evidence="1" id="KW-0812">Transmembrane</keyword>
<reference evidence="2 3" key="1">
    <citation type="journal article" date="2016" name="Nat. Commun.">
        <title>Thousands of microbial genomes shed light on interconnected biogeochemical processes in an aquifer system.</title>
        <authorList>
            <person name="Anantharaman K."/>
            <person name="Brown C.T."/>
            <person name="Hug L.A."/>
            <person name="Sharon I."/>
            <person name="Castelle C.J."/>
            <person name="Probst A.J."/>
            <person name="Thomas B.C."/>
            <person name="Singh A."/>
            <person name="Wilkins M.J."/>
            <person name="Karaoz U."/>
            <person name="Brodie E.L."/>
            <person name="Williams K.H."/>
            <person name="Hubbard S.S."/>
            <person name="Banfield J.F."/>
        </authorList>
    </citation>
    <scope>NUCLEOTIDE SEQUENCE [LARGE SCALE GENOMIC DNA]</scope>
</reference>
<evidence type="ECO:0000313" key="3">
    <source>
        <dbReference type="Proteomes" id="UP000177103"/>
    </source>
</evidence>
<keyword evidence="1" id="KW-0472">Membrane</keyword>
<keyword evidence="1" id="KW-1133">Transmembrane helix</keyword>
<dbReference type="Proteomes" id="UP000177103">
    <property type="component" value="Unassembled WGS sequence"/>
</dbReference>
<organism evidence="2 3">
    <name type="scientific">Candidatus Woykebacteria bacterium RBG_13_40_7b</name>
    <dbReference type="NCBI Taxonomy" id="1802594"/>
    <lineage>
        <taxon>Bacteria</taxon>
        <taxon>Candidatus Woykeibacteriota</taxon>
    </lineage>
</organism>
<evidence type="ECO:0000256" key="1">
    <source>
        <dbReference type="SAM" id="Phobius"/>
    </source>
</evidence>
<accession>A0A1G1W9Y4</accession>